<dbReference type="Proteomes" id="UP000008827">
    <property type="component" value="Chromosome 9"/>
</dbReference>
<proteinExistence type="predicted"/>
<reference evidence="1 2" key="1">
    <citation type="journal article" date="2010" name="Nature">
        <title>Genome sequence of the palaeopolyploid soybean.</title>
        <authorList>
            <person name="Schmutz J."/>
            <person name="Cannon S.B."/>
            <person name="Schlueter J."/>
            <person name="Ma J."/>
            <person name="Mitros T."/>
            <person name="Nelson W."/>
            <person name="Hyten D.L."/>
            <person name="Song Q."/>
            <person name="Thelen J.J."/>
            <person name="Cheng J."/>
            <person name="Xu D."/>
            <person name="Hellsten U."/>
            <person name="May G.D."/>
            <person name="Yu Y."/>
            <person name="Sakurai T."/>
            <person name="Umezawa T."/>
            <person name="Bhattacharyya M.K."/>
            <person name="Sandhu D."/>
            <person name="Valliyodan B."/>
            <person name="Lindquist E."/>
            <person name="Peto M."/>
            <person name="Grant D."/>
            <person name="Shu S."/>
            <person name="Goodstein D."/>
            <person name="Barry K."/>
            <person name="Futrell-Griggs M."/>
            <person name="Abernathy B."/>
            <person name="Du J."/>
            <person name="Tian Z."/>
            <person name="Zhu L."/>
            <person name="Gill N."/>
            <person name="Joshi T."/>
            <person name="Libault M."/>
            <person name="Sethuraman A."/>
            <person name="Zhang X.-C."/>
            <person name="Shinozaki K."/>
            <person name="Nguyen H.T."/>
            <person name="Wing R.A."/>
            <person name="Cregan P."/>
            <person name="Specht J."/>
            <person name="Grimwood J."/>
            <person name="Rokhsar D."/>
            <person name="Stacey G."/>
            <person name="Shoemaker R.C."/>
            <person name="Jackson S.A."/>
        </authorList>
    </citation>
    <scope>NUCLEOTIDE SEQUENCE [LARGE SCALE GENOMIC DNA]</scope>
    <source>
        <strain evidence="2">cv. Williams 82</strain>
        <tissue evidence="1">Callus</tissue>
    </source>
</reference>
<dbReference type="EnsemblPlants" id="KRH38079">
    <property type="protein sequence ID" value="KRH38079"/>
    <property type="gene ID" value="GLYMA_09G109300"/>
</dbReference>
<keyword evidence="3" id="KW-1185">Reference proteome</keyword>
<accession>A0A0R0IGM6</accession>
<evidence type="ECO:0000313" key="3">
    <source>
        <dbReference type="Proteomes" id="UP000008827"/>
    </source>
</evidence>
<evidence type="ECO:0000313" key="1">
    <source>
        <dbReference type="EMBL" id="KRH38079.1"/>
    </source>
</evidence>
<dbReference type="AlphaFoldDB" id="A0A0R0IGM6"/>
<gene>
    <name evidence="1" type="ORF">GLYMA_09G109300</name>
</gene>
<reference evidence="2" key="2">
    <citation type="submission" date="2018-02" db="UniProtKB">
        <authorList>
            <consortium name="EnsemblPlants"/>
        </authorList>
    </citation>
    <scope>IDENTIFICATION</scope>
    <source>
        <strain evidence="2">Williams 82</strain>
    </source>
</reference>
<organism evidence="1">
    <name type="scientific">Glycine max</name>
    <name type="common">Soybean</name>
    <name type="synonym">Glycine hispida</name>
    <dbReference type="NCBI Taxonomy" id="3847"/>
    <lineage>
        <taxon>Eukaryota</taxon>
        <taxon>Viridiplantae</taxon>
        <taxon>Streptophyta</taxon>
        <taxon>Embryophyta</taxon>
        <taxon>Tracheophyta</taxon>
        <taxon>Spermatophyta</taxon>
        <taxon>Magnoliopsida</taxon>
        <taxon>eudicotyledons</taxon>
        <taxon>Gunneridae</taxon>
        <taxon>Pentapetalae</taxon>
        <taxon>rosids</taxon>
        <taxon>fabids</taxon>
        <taxon>Fabales</taxon>
        <taxon>Fabaceae</taxon>
        <taxon>Papilionoideae</taxon>
        <taxon>50 kb inversion clade</taxon>
        <taxon>NPAAA clade</taxon>
        <taxon>indigoferoid/millettioid clade</taxon>
        <taxon>Phaseoleae</taxon>
        <taxon>Glycine</taxon>
        <taxon>Glycine subgen. Soja</taxon>
    </lineage>
</organism>
<dbReference type="Gramene" id="KRH38079">
    <property type="protein sequence ID" value="KRH38079"/>
    <property type="gene ID" value="GLYMA_09G109300"/>
</dbReference>
<protein>
    <submittedName>
        <fullName evidence="1 2">Uncharacterized protein</fullName>
    </submittedName>
</protein>
<dbReference type="InParanoid" id="A0A0R0IGM6"/>
<sequence>MIEANDNDLRNSIEANDKYSTKSLDMNPYKMYLDYNKFFITTKELHILLDKVVLRQESSSCDNRQAKQAYKRKSNW</sequence>
<reference evidence="1" key="3">
    <citation type="submission" date="2018-07" db="EMBL/GenBank/DDBJ databases">
        <title>WGS assembly of Glycine max.</title>
        <authorList>
            <person name="Schmutz J."/>
            <person name="Cannon S."/>
            <person name="Schlueter J."/>
            <person name="Ma J."/>
            <person name="Mitros T."/>
            <person name="Nelson W."/>
            <person name="Hyten D."/>
            <person name="Song Q."/>
            <person name="Thelen J."/>
            <person name="Cheng J."/>
            <person name="Xu D."/>
            <person name="Hellsten U."/>
            <person name="May G."/>
            <person name="Yu Y."/>
            <person name="Sakurai T."/>
            <person name="Umezawa T."/>
            <person name="Bhattacharyya M."/>
            <person name="Sandhu D."/>
            <person name="Valliyodan B."/>
            <person name="Lindquist E."/>
            <person name="Peto M."/>
            <person name="Grant D."/>
            <person name="Shu S."/>
            <person name="Goodstein D."/>
            <person name="Barry K."/>
            <person name="Futrell-Griggs M."/>
            <person name="Abernathy B."/>
            <person name="Du J."/>
            <person name="Tian Z."/>
            <person name="Zhu L."/>
            <person name="Gill N."/>
            <person name="Joshi T."/>
            <person name="Libault M."/>
            <person name="Sethuraman A."/>
            <person name="Zhang X."/>
            <person name="Shinozaki K."/>
            <person name="Nguyen H."/>
            <person name="Wing R."/>
            <person name="Cregan P."/>
            <person name="Specht J."/>
            <person name="Grimwood J."/>
            <person name="Rokhsar D."/>
            <person name="Stacey G."/>
            <person name="Shoemaker R."/>
            <person name="Jackson S."/>
        </authorList>
    </citation>
    <scope>NUCLEOTIDE SEQUENCE</scope>
    <source>
        <tissue evidence="1">Callus</tissue>
    </source>
</reference>
<dbReference type="EMBL" id="CM000842">
    <property type="protein sequence ID" value="KRH38079.1"/>
    <property type="molecule type" value="Genomic_DNA"/>
</dbReference>
<name>A0A0R0IGM6_SOYBN</name>
<evidence type="ECO:0000313" key="2">
    <source>
        <dbReference type="EnsemblPlants" id="KRH38079"/>
    </source>
</evidence>